<dbReference type="EMBL" id="CAJJDP010000047">
    <property type="protein sequence ID" value="CAD8165653.1"/>
    <property type="molecule type" value="Genomic_DNA"/>
</dbReference>
<gene>
    <name evidence="1" type="ORF">POCTA_138.1.T0470054</name>
</gene>
<evidence type="ECO:0000313" key="1">
    <source>
        <dbReference type="EMBL" id="CAD8165653.1"/>
    </source>
</evidence>
<organism evidence="1 2">
    <name type="scientific">Paramecium octaurelia</name>
    <dbReference type="NCBI Taxonomy" id="43137"/>
    <lineage>
        <taxon>Eukaryota</taxon>
        <taxon>Sar</taxon>
        <taxon>Alveolata</taxon>
        <taxon>Ciliophora</taxon>
        <taxon>Intramacronucleata</taxon>
        <taxon>Oligohymenophorea</taxon>
        <taxon>Peniculida</taxon>
        <taxon>Parameciidae</taxon>
        <taxon>Paramecium</taxon>
    </lineage>
</organism>
<evidence type="ECO:0000313" key="2">
    <source>
        <dbReference type="Proteomes" id="UP000683925"/>
    </source>
</evidence>
<keyword evidence="2" id="KW-1185">Reference proteome</keyword>
<sequence length="131" mass="15623">MIANKKEKSFSIRFLSINHNFNIFISIIECNLEFHLLKLDENDKIKVFKCFYKYNNFFGLISQDEIQDCQQAEFLEKSSYLQCLFEYELNNADFGQNEIQKEFIQTNIVLILIWGSTNDVILNNKNKHFMT</sequence>
<dbReference type="Proteomes" id="UP000683925">
    <property type="component" value="Unassembled WGS sequence"/>
</dbReference>
<protein>
    <submittedName>
        <fullName evidence="1">Uncharacterized protein</fullName>
    </submittedName>
</protein>
<dbReference type="AlphaFoldDB" id="A0A8S1UNL0"/>
<proteinExistence type="predicted"/>
<comment type="caution">
    <text evidence="1">The sequence shown here is derived from an EMBL/GenBank/DDBJ whole genome shotgun (WGS) entry which is preliminary data.</text>
</comment>
<reference evidence="1" key="1">
    <citation type="submission" date="2021-01" db="EMBL/GenBank/DDBJ databases">
        <authorList>
            <consortium name="Genoscope - CEA"/>
            <person name="William W."/>
        </authorList>
    </citation>
    <scope>NUCLEOTIDE SEQUENCE</scope>
</reference>
<accession>A0A8S1UNL0</accession>
<name>A0A8S1UNL0_PAROT</name>